<proteinExistence type="predicted"/>
<dbReference type="EMBL" id="CP023737">
    <property type="protein sequence ID" value="ATQ69347.1"/>
    <property type="molecule type" value="Genomic_DNA"/>
</dbReference>
<dbReference type="SUPFAM" id="SSF51679">
    <property type="entry name" value="Bacterial luciferase-like"/>
    <property type="match status" value="1"/>
</dbReference>
<evidence type="ECO:0000313" key="2">
    <source>
        <dbReference type="EMBL" id="ATQ69347.1"/>
    </source>
</evidence>
<dbReference type="InterPro" id="IPR011251">
    <property type="entry name" value="Luciferase-like_dom"/>
</dbReference>
<evidence type="ECO:0000259" key="1">
    <source>
        <dbReference type="Pfam" id="PF00296"/>
    </source>
</evidence>
<dbReference type="RefSeq" id="WP_003608619.1">
    <property type="nucleotide sequence ID" value="NZ_ADVE02000001.1"/>
</dbReference>
<dbReference type="STRING" id="595536.GCA_000178815_01830"/>
<dbReference type="GO" id="GO:0005829">
    <property type="term" value="C:cytosol"/>
    <property type="evidence" value="ECO:0007669"/>
    <property type="project" value="TreeGrafter"/>
</dbReference>
<accession>A0A2D2D2X9</accession>
<dbReference type="InterPro" id="IPR036661">
    <property type="entry name" value="Luciferase-like_sf"/>
</dbReference>
<dbReference type="GO" id="GO:0016705">
    <property type="term" value="F:oxidoreductase activity, acting on paired donors, with incorporation or reduction of molecular oxygen"/>
    <property type="evidence" value="ECO:0007669"/>
    <property type="project" value="InterPro"/>
</dbReference>
<dbReference type="Proteomes" id="UP000230709">
    <property type="component" value="Chromosome"/>
</dbReference>
<keyword evidence="3" id="KW-1185">Reference proteome</keyword>
<evidence type="ECO:0000313" key="3">
    <source>
        <dbReference type="Proteomes" id="UP000230709"/>
    </source>
</evidence>
<gene>
    <name evidence="2" type="ORF">CQW49_16755</name>
</gene>
<dbReference type="InterPro" id="IPR050766">
    <property type="entry name" value="Bact_Lucif_Oxidored"/>
</dbReference>
<feature type="domain" description="Luciferase-like" evidence="1">
    <location>
        <begin position="1"/>
        <end position="291"/>
    </location>
</feature>
<dbReference type="Gene3D" id="3.20.20.30">
    <property type="entry name" value="Luciferase-like domain"/>
    <property type="match status" value="1"/>
</dbReference>
<name>A0A2D2D2X9_METT3</name>
<dbReference type="PANTHER" id="PTHR30137:SF6">
    <property type="entry name" value="LUCIFERASE-LIKE MONOOXYGENASE"/>
    <property type="match status" value="1"/>
</dbReference>
<dbReference type="Pfam" id="PF00296">
    <property type="entry name" value="Bac_luciferase"/>
    <property type="match status" value="1"/>
</dbReference>
<dbReference type="PANTHER" id="PTHR30137">
    <property type="entry name" value="LUCIFERASE-LIKE MONOOXYGENASE"/>
    <property type="match status" value="1"/>
</dbReference>
<dbReference type="KEGG" id="mtw:CQW49_16755"/>
<dbReference type="AlphaFoldDB" id="A0A2D2D2X9"/>
<reference evidence="3" key="1">
    <citation type="submission" date="2017-10" db="EMBL/GenBank/DDBJ databases">
        <title>Completed PacBio SMRT sequence of Methylosinus trichosporium OB3b reveals presence of a third large plasmid.</title>
        <authorList>
            <person name="Charles T.C."/>
            <person name="Lynch M.D.J."/>
            <person name="Heil J.R."/>
            <person name="Cheng J."/>
        </authorList>
    </citation>
    <scope>NUCLEOTIDE SEQUENCE [LARGE SCALE GENOMIC DNA]</scope>
    <source>
        <strain evidence="3">OB3b</strain>
    </source>
</reference>
<organism evidence="2 3">
    <name type="scientific">Methylosinus trichosporium (strain ATCC 35070 / NCIMB 11131 / UNIQEM 75 / OB3b)</name>
    <dbReference type="NCBI Taxonomy" id="595536"/>
    <lineage>
        <taxon>Bacteria</taxon>
        <taxon>Pseudomonadati</taxon>
        <taxon>Pseudomonadota</taxon>
        <taxon>Alphaproteobacteria</taxon>
        <taxon>Hyphomicrobiales</taxon>
        <taxon>Methylocystaceae</taxon>
        <taxon>Methylosinus</taxon>
    </lineage>
</organism>
<protein>
    <submittedName>
        <fullName evidence="2">LLM class flavin-dependent oxidoreductase</fullName>
    </submittedName>
</protein>
<sequence>MRFGVFCTYENPQQDFARCFETQTRLVRHAEALGFEEAWVAEHHFDADAVCPSILSLLAYLSGVTSRIRLGSAAVLLAFRNPIQVAEDVATIDNLSHGRFEFGVARGGPFEMQNRHFGAGKDHTREMTLEALGLVERLLYEDKVTFTGAHYQANGVSLSPRPVQKPIPTYLATTTPGAIRYAARNGYGVMAGPPFPIEQIAETLRVYREAAGPEGDPRFTMARFYFAAPRREQALAEAVPFLARFAERMRGNFARQDGAPPPSLTEEGLLERSLIGDFDEVAEKIAAYRDQTAFRAILLKPISRDAEKNLRSLEDFARHIRPALGAEPAAEAAQ</sequence>